<reference evidence="4" key="1">
    <citation type="journal article" date="2021" name="ISME J.">
        <title>Evolutionary origin and ecological implication of a unique nif island in free-living Bradyrhizobium lineages.</title>
        <authorList>
            <person name="Tao J."/>
        </authorList>
    </citation>
    <scope>NUCLEOTIDE SEQUENCE [LARGE SCALE GENOMIC DNA]</scope>
    <source>
        <strain evidence="4">SZCCT0434</strain>
    </source>
</reference>
<evidence type="ECO:0000313" key="4">
    <source>
        <dbReference type="Proteomes" id="UP001315278"/>
    </source>
</evidence>
<keyword evidence="1" id="KW-0812">Transmembrane</keyword>
<proteinExistence type="predicted"/>
<comment type="caution">
    <text evidence="3">The sequence shown here is derived from an EMBL/GenBank/DDBJ whole genome shotgun (WGS) entry which is preliminary data.</text>
</comment>
<dbReference type="Gene3D" id="1.10.287.70">
    <property type="match status" value="1"/>
</dbReference>
<organism evidence="3 4">
    <name type="scientific">Bradyrhizobium jicamae</name>
    <dbReference type="NCBI Taxonomy" id="280332"/>
    <lineage>
        <taxon>Bacteria</taxon>
        <taxon>Pseudomonadati</taxon>
        <taxon>Pseudomonadota</taxon>
        <taxon>Alphaproteobacteria</taxon>
        <taxon>Hyphomicrobiales</taxon>
        <taxon>Nitrobacteraceae</taxon>
        <taxon>Bradyrhizobium</taxon>
    </lineage>
</organism>
<keyword evidence="1" id="KW-0472">Membrane</keyword>
<name>A0ABS5FNF7_9BRAD</name>
<dbReference type="Pfam" id="PF07885">
    <property type="entry name" value="Ion_trans_2"/>
    <property type="match status" value="1"/>
</dbReference>
<keyword evidence="4" id="KW-1185">Reference proteome</keyword>
<dbReference type="SUPFAM" id="SSF81324">
    <property type="entry name" value="Voltage-gated potassium channels"/>
    <property type="match status" value="1"/>
</dbReference>
<accession>A0ABS5FNF7</accession>
<feature type="transmembrane region" description="Helical" evidence="1">
    <location>
        <begin position="102"/>
        <end position="123"/>
    </location>
</feature>
<feature type="transmembrane region" description="Helical" evidence="1">
    <location>
        <begin position="15"/>
        <end position="33"/>
    </location>
</feature>
<evidence type="ECO:0000313" key="3">
    <source>
        <dbReference type="EMBL" id="MBR0798323.1"/>
    </source>
</evidence>
<protein>
    <submittedName>
        <fullName evidence="3">Ion transporter</fullName>
    </submittedName>
</protein>
<evidence type="ECO:0000256" key="1">
    <source>
        <dbReference type="SAM" id="Phobius"/>
    </source>
</evidence>
<feature type="domain" description="Potassium channel" evidence="2">
    <location>
        <begin position="141"/>
        <end position="190"/>
    </location>
</feature>
<feature type="transmembrane region" description="Helical" evidence="1">
    <location>
        <begin position="143"/>
        <end position="163"/>
    </location>
</feature>
<dbReference type="EMBL" id="JAFCJH010000026">
    <property type="protein sequence ID" value="MBR0798323.1"/>
    <property type="molecule type" value="Genomic_DNA"/>
</dbReference>
<feature type="transmembrane region" description="Helical" evidence="1">
    <location>
        <begin position="72"/>
        <end position="90"/>
    </location>
</feature>
<dbReference type="InterPro" id="IPR013099">
    <property type="entry name" value="K_chnl_dom"/>
</dbReference>
<dbReference type="Proteomes" id="UP001315278">
    <property type="component" value="Unassembled WGS sequence"/>
</dbReference>
<sequence length="199" mass="21243">MFVFASLHSSGVFEFHGFTIVTLFAMIAAMLVISDHRVALAIMSVGVIANVAVLVLRLLYKPSVFNIVAMSGGWLAIAIALGAVVANAVFERGRVTYHRIIGAILLYLLIGLGFGTLFVFLGLSFPDAFKGISFADDSALASSVYYLSFVTLTSTGFGDIIPVHPLARSLCNMESVVGQLFPATLLARLVALELRDQGP</sequence>
<keyword evidence="1" id="KW-1133">Transmembrane helix</keyword>
<feature type="transmembrane region" description="Helical" evidence="1">
    <location>
        <begin position="40"/>
        <end position="60"/>
    </location>
</feature>
<evidence type="ECO:0000259" key="2">
    <source>
        <dbReference type="Pfam" id="PF07885"/>
    </source>
</evidence>
<gene>
    <name evidence="3" type="ORF">JQ615_23335</name>
</gene>